<evidence type="ECO:0000313" key="2">
    <source>
        <dbReference type="Proteomes" id="UP000827092"/>
    </source>
</evidence>
<name>A0AAV6TID5_9ARAC</name>
<reference evidence="1 2" key="1">
    <citation type="journal article" date="2022" name="Nat. Ecol. Evol.">
        <title>A masculinizing supergene underlies an exaggerated male reproductive morph in a spider.</title>
        <authorList>
            <person name="Hendrickx F."/>
            <person name="De Corte Z."/>
            <person name="Sonet G."/>
            <person name="Van Belleghem S.M."/>
            <person name="Kostlbacher S."/>
            <person name="Vangestel C."/>
        </authorList>
    </citation>
    <scope>NUCLEOTIDE SEQUENCE [LARGE SCALE GENOMIC DNA]</scope>
    <source>
        <strain evidence="1">W744_W776</strain>
    </source>
</reference>
<keyword evidence="2" id="KW-1185">Reference proteome</keyword>
<protein>
    <submittedName>
        <fullName evidence="1">Uncharacterized protein</fullName>
    </submittedName>
</protein>
<dbReference type="Proteomes" id="UP000827092">
    <property type="component" value="Unassembled WGS sequence"/>
</dbReference>
<accession>A0AAV6TID5</accession>
<dbReference type="EMBL" id="JAFNEN010004133">
    <property type="protein sequence ID" value="KAG8171333.1"/>
    <property type="molecule type" value="Genomic_DNA"/>
</dbReference>
<dbReference type="AlphaFoldDB" id="A0AAV6TID5"/>
<proteinExistence type="predicted"/>
<comment type="caution">
    <text evidence="1">The sequence shown here is derived from an EMBL/GenBank/DDBJ whole genome shotgun (WGS) entry which is preliminary data.</text>
</comment>
<organism evidence="1 2">
    <name type="scientific">Oedothorax gibbosus</name>
    <dbReference type="NCBI Taxonomy" id="931172"/>
    <lineage>
        <taxon>Eukaryota</taxon>
        <taxon>Metazoa</taxon>
        <taxon>Ecdysozoa</taxon>
        <taxon>Arthropoda</taxon>
        <taxon>Chelicerata</taxon>
        <taxon>Arachnida</taxon>
        <taxon>Araneae</taxon>
        <taxon>Araneomorphae</taxon>
        <taxon>Entelegynae</taxon>
        <taxon>Araneoidea</taxon>
        <taxon>Linyphiidae</taxon>
        <taxon>Erigoninae</taxon>
        <taxon>Oedothorax</taxon>
    </lineage>
</organism>
<evidence type="ECO:0000313" key="1">
    <source>
        <dbReference type="EMBL" id="KAG8171333.1"/>
    </source>
</evidence>
<gene>
    <name evidence="1" type="ORF">JTE90_018045</name>
</gene>
<sequence>MGKPVNNPMINHFAPCVQTTKAQSRTSSNNIIEFSYQPQDAFKYCLYWSVAHLMKETGYKKSQINDYPVVFKMTLVRKLMFLQKLYLSVYPANLYFSQLRSQCARTREMFAVTGECILSCDE</sequence>